<dbReference type="Gene3D" id="2.60.120.920">
    <property type="match status" value="1"/>
</dbReference>
<comment type="caution">
    <text evidence="1">The sequence shown here is derived from an EMBL/GenBank/DDBJ whole genome shotgun (WGS) entry which is preliminary data.</text>
</comment>
<dbReference type="InterPro" id="IPR013320">
    <property type="entry name" value="ConA-like_dom_sf"/>
</dbReference>
<keyword evidence="2" id="KW-1185">Reference proteome</keyword>
<evidence type="ECO:0000313" key="2">
    <source>
        <dbReference type="Proteomes" id="UP001224775"/>
    </source>
</evidence>
<sequence>MHPVCSILRERDDGTTRWLSGITTTSTMRYDLASASSLWYSNQDEGDVFKGLKKMTKSRNKNEACPFVIPTIVSQQKDVVVVQEEENRQDDRPQYHEDSRIGFICVGPSTLSSKLESNMLGWDEHSYGYHGDDGSTFHRGKSSSDEMVLPVLDVVIRLDVG</sequence>
<dbReference type="InterPro" id="IPR043136">
    <property type="entry name" value="B30.2/SPRY_sf"/>
</dbReference>
<dbReference type="EMBL" id="JATAAI010000023">
    <property type="protein sequence ID" value="KAK1737745.1"/>
    <property type="molecule type" value="Genomic_DNA"/>
</dbReference>
<name>A0AAD9D9G3_9STRA</name>
<dbReference type="AlphaFoldDB" id="A0AAD9D9G3"/>
<protein>
    <submittedName>
        <fullName evidence="1">Uncharacterized protein</fullName>
    </submittedName>
</protein>
<reference evidence="1" key="1">
    <citation type="submission" date="2023-06" db="EMBL/GenBank/DDBJ databases">
        <title>Survivors Of The Sea: Transcriptome response of Skeletonema marinoi to long-term dormancy.</title>
        <authorList>
            <person name="Pinder M.I.M."/>
            <person name="Kourtchenko O."/>
            <person name="Robertson E.K."/>
            <person name="Larsson T."/>
            <person name="Maumus F."/>
            <person name="Osuna-Cruz C.M."/>
            <person name="Vancaester E."/>
            <person name="Stenow R."/>
            <person name="Vandepoele K."/>
            <person name="Ploug H."/>
            <person name="Bruchert V."/>
            <person name="Godhe A."/>
            <person name="Topel M."/>
        </authorList>
    </citation>
    <scope>NUCLEOTIDE SEQUENCE</scope>
    <source>
        <strain evidence="1">R05AC</strain>
    </source>
</reference>
<evidence type="ECO:0000313" key="1">
    <source>
        <dbReference type="EMBL" id="KAK1737745.1"/>
    </source>
</evidence>
<organism evidence="1 2">
    <name type="scientific">Skeletonema marinoi</name>
    <dbReference type="NCBI Taxonomy" id="267567"/>
    <lineage>
        <taxon>Eukaryota</taxon>
        <taxon>Sar</taxon>
        <taxon>Stramenopiles</taxon>
        <taxon>Ochrophyta</taxon>
        <taxon>Bacillariophyta</taxon>
        <taxon>Coscinodiscophyceae</taxon>
        <taxon>Thalassiosirophycidae</taxon>
        <taxon>Thalassiosirales</taxon>
        <taxon>Skeletonemataceae</taxon>
        <taxon>Skeletonema</taxon>
        <taxon>Skeletonema marinoi-dohrnii complex</taxon>
    </lineage>
</organism>
<dbReference type="Proteomes" id="UP001224775">
    <property type="component" value="Unassembled WGS sequence"/>
</dbReference>
<dbReference type="SUPFAM" id="SSF49899">
    <property type="entry name" value="Concanavalin A-like lectins/glucanases"/>
    <property type="match status" value="1"/>
</dbReference>
<proteinExistence type="predicted"/>
<gene>
    <name evidence="1" type="ORF">QTG54_011517</name>
</gene>
<accession>A0AAD9D9G3</accession>